<dbReference type="Pfam" id="PF12295">
    <property type="entry name" value="Symplekin_C"/>
    <property type="match status" value="1"/>
</dbReference>
<feature type="region of interest" description="Disordered" evidence="1">
    <location>
        <begin position="663"/>
        <end position="683"/>
    </location>
</feature>
<reference evidence="4" key="1">
    <citation type="submission" date="2015-09" db="EMBL/GenBank/DDBJ databases">
        <authorList>
            <consortium name="Pathogen Informatics"/>
        </authorList>
    </citation>
    <scope>NUCLEOTIDE SEQUENCE [LARGE SCALE GENOMIC DNA]</scope>
    <source>
        <strain evidence="4">Lake Konstanz</strain>
    </source>
</reference>
<dbReference type="PANTHER" id="PTHR15245:SF20">
    <property type="entry name" value="SYMPLEKIN"/>
    <property type="match status" value="1"/>
</dbReference>
<feature type="domain" description="Symplekin C-terminal" evidence="2">
    <location>
        <begin position="1049"/>
        <end position="1274"/>
    </location>
</feature>
<dbReference type="VEuPathDB" id="TriTrypDB:BSAL_34660"/>
<keyword evidence="4" id="KW-1185">Reference proteome</keyword>
<sequence>MSEAAIEELYAKGIASLRAETHSEFWTNVEESIPTLIDEYGALGDLDANPDGVRRGALLIRALTTLLKKYDASVVSMGIRLCTVMLLSDLATSVHDEVLVEVTKCAETLILTTAGALFAPCNENDEDAETVSTLLSELEGLWKLLCSVLDKDQENSDDGTPKYFYSRRQLIQSALTIPSRLLVENEKNASEESNNSRSAFALTISTVAATALMDGAFNKSHSPSIASHAALLLTTLVLDIASVHNLTFAANAVTQLCTYVRDVLDSNSGRGGGSSQLSLSSSVLRPITRLLAAASTTVPLEASGKQAIAACLRALPAADSSGVTTASTMPCTIHQSTIDAAEWNLSFRRAPSYLLLAGESASVAGGDSVGGEGGVGMRDDDITQAAGGAGDEFQHGVVGLESTPISVQQLVSMVFSSLQYLPIDVVAGERFLETMHMDGLRVAQQQAARKAQREEWDRVQRQEAQSIEDIPAGKLFLLRSQQGPRVSREAAQALERATIRADLQKKSFLSIVKTFESLRRSSMSATSAASLTGSNVVSESSMREGRMRGAQALVARAFTQLPASVSDSAADALLELLESELSIPGVSIAQLSKLGSVYSLILQTLFVKYSETAPLHQQGQQLFTMDSAANAILSSVGGSDDEFYATSIEVDNPIGWLASGRMSSGADTTTAAGGRKRARDEDGSRQTSFEFAVDTQEEATSYSHFLNRCLAMAVEANRVDVAVDCLLQCPAITANTWTFLLHRLCLGERAHCPIGIFAVSLIAQRRPVYACQAVSVLLFLAGCPKVDPRRLAIAQLAKIVDQLTAPGAAVTAQSGHVIHTLLQTAMKLIARVPLIRHTKVEPSLHQIIDDNTDAQDRHRQAILASVDRHLGLFLMLCSRRQLLGKFQQYLAVGATGALLGSLVNTFVECHRQANFDVSDVLLDHPDVLRLIQQLFRDPQDFLQDVLPVMRRHAHQGAHRLVQRILGVVAAEIRSQAVVLRTAASLEDGTGGSSSSLEQLITVATALASQAMSLYRDSKLVLTTAASSTASRRGPTDSQQQQQQQVVVRDIRFIAPFLGLVSRKELIDLEGPLVSLLQFTPASGKEYNEDEVRAALREMIVKFPLTLNDGVERGISPHQLLVFLHSEVLPVAEGKRAGGTTSSTQSLTVQMFKTFLPTCLGLSRSFERWVPGAAPAPPLYDVRECLKLLQALLRLKPVPSQLMFTANACCRAHADQPDLTQFVVSNILSALAREAVWDTDAVLWRDAEFFCEQHWQDTHGFLFHLPDRVLIAALKENALMKEAFVATQSGNASFAHILGAL</sequence>
<dbReference type="Proteomes" id="UP000051952">
    <property type="component" value="Unassembled WGS sequence"/>
</dbReference>
<organism evidence="3 4">
    <name type="scientific">Bodo saltans</name>
    <name type="common">Flagellated protozoan</name>
    <dbReference type="NCBI Taxonomy" id="75058"/>
    <lineage>
        <taxon>Eukaryota</taxon>
        <taxon>Discoba</taxon>
        <taxon>Euglenozoa</taxon>
        <taxon>Kinetoplastea</taxon>
        <taxon>Metakinetoplastina</taxon>
        <taxon>Eubodonida</taxon>
        <taxon>Bodonidae</taxon>
        <taxon>Bodo</taxon>
    </lineage>
</organism>
<gene>
    <name evidence="3" type="ORF">BSAL_34660</name>
</gene>
<evidence type="ECO:0000256" key="1">
    <source>
        <dbReference type="SAM" id="MobiDB-lite"/>
    </source>
</evidence>
<name>A0A0S4JN97_BODSA</name>
<dbReference type="EMBL" id="CYKH01001979">
    <property type="protein sequence ID" value="CUG91897.1"/>
    <property type="molecule type" value="Genomic_DNA"/>
</dbReference>
<dbReference type="GO" id="GO:0005847">
    <property type="term" value="C:mRNA cleavage and polyadenylation specificity factor complex"/>
    <property type="evidence" value="ECO:0007669"/>
    <property type="project" value="TreeGrafter"/>
</dbReference>
<dbReference type="OrthoDB" id="247929at2759"/>
<dbReference type="InterPro" id="IPR021850">
    <property type="entry name" value="Symplekin/Pta1"/>
</dbReference>
<dbReference type="PANTHER" id="PTHR15245">
    <property type="entry name" value="SYMPLEKIN-RELATED"/>
    <property type="match status" value="1"/>
</dbReference>
<evidence type="ECO:0000313" key="4">
    <source>
        <dbReference type="Proteomes" id="UP000051952"/>
    </source>
</evidence>
<protein>
    <recommendedName>
        <fullName evidence="2">Symplekin C-terminal domain-containing protein</fullName>
    </recommendedName>
</protein>
<accession>A0A0S4JN97</accession>
<dbReference type="InterPro" id="IPR022075">
    <property type="entry name" value="Symplekin_C"/>
</dbReference>
<evidence type="ECO:0000313" key="3">
    <source>
        <dbReference type="EMBL" id="CUG91897.1"/>
    </source>
</evidence>
<evidence type="ECO:0000259" key="2">
    <source>
        <dbReference type="Pfam" id="PF12295"/>
    </source>
</evidence>
<dbReference type="OMA" id="FTANACC"/>
<proteinExistence type="predicted"/>